<dbReference type="KEGG" id="rbu:PG1C_02425"/>
<comment type="similarity">
    <text evidence="1">Belongs to the short-chain dehydrogenases/reductases (SDR) family.</text>
</comment>
<evidence type="ECO:0000313" key="4">
    <source>
        <dbReference type="Proteomes" id="UP000061603"/>
    </source>
</evidence>
<organism evidence="3 4">
    <name type="scientific">Rugosibacter aromaticivorans</name>
    <dbReference type="NCBI Taxonomy" id="1565605"/>
    <lineage>
        <taxon>Bacteria</taxon>
        <taxon>Pseudomonadati</taxon>
        <taxon>Pseudomonadota</taxon>
        <taxon>Betaproteobacteria</taxon>
        <taxon>Nitrosomonadales</taxon>
        <taxon>Sterolibacteriaceae</taxon>
        <taxon>Rugosibacter</taxon>
    </lineage>
</organism>
<dbReference type="EMBL" id="CP010554">
    <property type="protein sequence ID" value="AJP49355.1"/>
    <property type="molecule type" value="Genomic_DNA"/>
</dbReference>
<evidence type="ECO:0000256" key="2">
    <source>
        <dbReference type="ARBA" id="ARBA00023002"/>
    </source>
</evidence>
<keyword evidence="4" id="KW-1185">Reference proteome</keyword>
<dbReference type="PATRIC" id="fig|1565605.3.peg.508"/>
<protein>
    <submittedName>
        <fullName evidence="3">Short-chain dehydrogenase</fullName>
    </submittedName>
</protein>
<dbReference type="Proteomes" id="UP000061603">
    <property type="component" value="Chromosome"/>
</dbReference>
<dbReference type="NCBIfam" id="NF005559">
    <property type="entry name" value="PRK07231.1"/>
    <property type="match status" value="1"/>
</dbReference>
<dbReference type="PRINTS" id="PR00080">
    <property type="entry name" value="SDRFAMILY"/>
</dbReference>
<dbReference type="GO" id="GO:0016616">
    <property type="term" value="F:oxidoreductase activity, acting on the CH-OH group of donors, NAD or NADP as acceptor"/>
    <property type="evidence" value="ECO:0007669"/>
    <property type="project" value="TreeGrafter"/>
</dbReference>
<dbReference type="PANTHER" id="PTHR42760">
    <property type="entry name" value="SHORT-CHAIN DEHYDROGENASES/REDUCTASES FAMILY MEMBER"/>
    <property type="match status" value="1"/>
</dbReference>
<dbReference type="STRING" id="1565605.PG1C_02425"/>
<dbReference type="PANTHER" id="PTHR42760:SF115">
    <property type="entry name" value="3-OXOACYL-[ACYL-CARRIER-PROTEIN] REDUCTASE FABG"/>
    <property type="match status" value="1"/>
</dbReference>
<dbReference type="Gene3D" id="3.40.50.720">
    <property type="entry name" value="NAD(P)-binding Rossmann-like Domain"/>
    <property type="match status" value="1"/>
</dbReference>
<name>A0A0C5JBZ2_9PROT</name>
<gene>
    <name evidence="3" type="ORF">PG1C_02425</name>
</gene>
<dbReference type="InterPro" id="IPR036291">
    <property type="entry name" value="NAD(P)-bd_dom_sf"/>
</dbReference>
<sequence length="262" mass="27415">MFRLDRRVALVTGAGSGLGRVFARALATAGAKVICADRDAGSAQDTAKQITSTGGEALALAVDVAEESSVMAMMEEVSRRYGQLDVLVNNAGIATQPHRLHELPVADWDRLHSINTRGVFLCTRAALPLMLKRRKGSVVNIASIAGLGGVSPKTPAVSVNYSASKAAVIGLSRQAAVEYAADGIRFNVIAPGWHLGTQLGREALPPSEEALHAFMSALQAATPMGRTGDPEELAGLLLYLASDASSFVTGQVIAHDGGWTAW</sequence>
<dbReference type="InterPro" id="IPR002347">
    <property type="entry name" value="SDR_fam"/>
</dbReference>
<dbReference type="PRINTS" id="PR00081">
    <property type="entry name" value="GDHRDH"/>
</dbReference>
<dbReference type="AlphaFoldDB" id="A0A0C5JBZ2"/>
<accession>A0A0C5JBZ2</accession>
<evidence type="ECO:0000313" key="3">
    <source>
        <dbReference type="EMBL" id="AJP49355.1"/>
    </source>
</evidence>
<keyword evidence="2" id="KW-0560">Oxidoreductase</keyword>
<dbReference type="FunFam" id="3.40.50.720:FF:000084">
    <property type="entry name" value="Short-chain dehydrogenase reductase"/>
    <property type="match status" value="1"/>
</dbReference>
<dbReference type="Pfam" id="PF13561">
    <property type="entry name" value="adh_short_C2"/>
    <property type="match status" value="1"/>
</dbReference>
<reference evidence="3 4" key="1">
    <citation type="journal article" date="2015" name="Genome Announc.">
        <title>Complete Genome Sequence of a Novel Bacterium within the Family Rhodocyclaceae That Degrades Polycyclic Aromatic Hydrocarbons.</title>
        <authorList>
            <person name="Singleton D.R."/>
            <person name="Dickey A.N."/>
            <person name="Scholl E.H."/>
            <person name="Wright F.A."/>
            <person name="Aitken M.D."/>
        </authorList>
    </citation>
    <scope>NUCLEOTIDE SEQUENCE [LARGE SCALE GENOMIC DNA]</scope>
    <source>
        <strain evidence="4">PG1-Ca6</strain>
    </source>
</reference>
<dbReference type="SUPFAM" id="SSF51735">
    <property type="entry name" value="NAD(P)-binding Rossmann-fold domains"/>
    <property type="match status" value="1"/>
</dbReference>
<proteinExistence type="inferred from homology"/>
<evidence type="ECO:0000256" key="1">
    <source>
        <dbReference type="ARBA" id="ARBA00006484"/>
    </source>
</evidence>
<dbReference type="HOGENOM" id="CLU_010194_1_1_4"/>